<evidence type="ECO:0000313" key="4">
    <source>
        <dbReference type="EMBL" id="KAI1886046.1"/>
    </source>
</evidence>
<dbReference type="InterPro" id="IPR000467">
    <property type="entry name" value="G_patch_dom"/>
</dbReference>
<protein>
    <recommendedName>
        <fullName evidence="1">G patch domain-containing protein 4</fullName>
    </recommendedName>
</protein>
<dbReference type="AlphaFoldDB" id="A0A8T3CNQ9"/>
<evidence type="ECO:0000313" key="5">
    <source>
        <dbReference type="Proteomes" id="UP000829720"/>
    </source>
</evidence>
<feature type="compositionally biased region" description="Low complexity" evidence="2">
    <location>
        <begin position="213"/>
        <end position="225"/>
    </location>
</feature>
<feature type="region of interest" description="Disordered" evidence="2">
    <location>
        <begin position="356"/>
        <end position="469"/>
    </location>
</feature>
<dbReference type="Proteomes" id="UP000829720">
    <property type="component" value="Unassembled WGS sequence"/>
</dbReference>
<evidence type="ECO:0000259" key="3">
    <source>
        <dbReference type="PROSITE" id="PS50174"/>
    </source>
</evidence>
<feature type="region of interest" description="Disordered" evidence="2">
    <location>
        <begin position="132"/>
        <end position="193"/>
    </location>
</feature>
<dbReference type="InterPro" id="IPR050656">
    <property type="entry name" value="PINX1"/>
</dbReference>
<feature type="compositionally biased region" description="Basic and acidic residues" evidence="2">
    <location>
        <begin position="254"/>
        <end position="265"/>
    </location>
</feature>
<organism evidence="4 5">
    <name type="scientific">Albula goreensis</name>
    <dbReference type="NCBI Taxonomy" id="1534307"/>
    <lineage>
        <taxon>Eukaryota</taxon>
        <taxon>Metazoa</taxon>
        <taxon>Chordata</taxon>
        <taxon>Craniata</taxon>
        <taxon>Vertebrata</taxon>
        <taxon>Euteleostomi</taxon>
        <taxon>Actinopterygii</taxon>
        <taxon>Neopterygii</taxon>
        <taxon>Teleostei</taxon>
        <taxon>Albuliformes</taxon>
        <taxon>Albulidae</taxon>
        <taxon>Albula</taxon>
    </lineage>
</organism>
<dbReference type="EMBL" id="JAERUA010000020">
    <property type="protein sequence ID" value="KAI1886046.1"/>
    <property type="molecule type" value="Genomic_DNA"/>
</dbReference>
<feature type="compositionally biased region" description="Basic and acidic residues" evidence="2">
    <location>
        <begin position="292"/>
        <end position="301"/>
    </location>
</feature>
<feature type="compositionally biased region" description="Basic and acidic residues" evidence="2">
    <location>
        <begin position="230"/>
        <end position="242"/>
    </location>
</feature>
<sequence length="469" mass="52082">MCHLHLKMAEVEEKSRGLKFAEQQLLRHGWEQGKGLGRDENGISEAIKVKVKCDKGGVGHRQGEQFTFHWWDHVFNKASSSLVVESGQDGVKVKKTAGEGEEGMISNKKPRKAELAKAKLYGRFVKSGTLWSGKEQAEEKSSSSEDSSESEDEDQRLDLSSTTKLSDEDLMKACGGRTAHKGARHGLTMSAKLARLEQQEHEFLAKYGKKSKSVGSSGSEPVSSSNTLSLKEEETEKGGGKDKKSKKKKKKKIRQTEDKAEKTVEEDQESTILPDTGELSAVPKKKKKSSKEKHAVAEEHSTILSSTEKGRKKKKPSNEEAVDVEGEKCDFDCEVKEADRKQSSVSGESALIEVRREGSISPEVNGAIRIPKKKKRKKNKEAVSVVEEEECSNAAELYTAETVPKKKRKTNSDTNIPELEQAEQGMPLEQKKKNRTCTGEGEKEEDGGKDDTRTVKKKKKKRSQENGYD</sequence>
<proteinExistence type="predicted"/>
<dbReference type="Pfam" id="PF01585">
    <property type="entry name" value="G-patch"/>
    <property type="match status" value="1"/>
</dbReference>
<feature type="region of interest" description="Disordered" evidence="2">
    <location>
        <begin position="207"/>
        <end position="324"/>
    </location>
</feature>
<reference evidence="4" key="1">
    <citation type="submission" date="2021-01" db="EMBL/GenBank/DDBJ databases">
        <authorList>
            <person name="Zahm M."/>
            <person name="Roques C."/>
            <person name="Cabau C."/>
            <person name="Klopp C."/>
            <person name="Donnadieu C."/>
            <person name="Jouanno E."/>
            <person name="Lampietro C."/>
            <person name="Louis A."/>
            <person name="Herpin A."/>
            <person name="Echchiki A."/>
            <person name="Berthelot C."/>
            <person name="Parey E."/>
            <person name="Roest-Crollius H."/>
            <person name="Braasch I."/>
            <person name="Postlethwait J."/>
            <person name="Bobe J."/>
            <person name="Montfort J."/>
            <person name="Bouchez O."/>
            <person name="Begum T."/>
            <person name="Mejri S."/>
            <person name="Adams A."/>
            <person name="Chen W.-J."/>
            <person name="Guiguen Y."/>
        </authorList>
    </citation>
    <scope>NUCLEOTIDE SEQUENCE</scope>
    <source>
        <tissue evidence="4">Blood</tissue>
    </source>
</reference>
<evidence type="ECO:0000256" key="2">
    <source>
        <dbReference type="SAM" id="MobiDB-lite"/>
    </source>
</evidence>
<dbReference type="PANTHER" id="PTHR23149">
    <property type="entry name" value="G PATCH DOMAIN CONTAINING PROTEIN"/>
    <property type="match status" value="1"/>
</dbReference>
<dbReference type="SMART" id="SM00443">
    <property type="entry name" value="G_patch"/>
    <property type="match status" value="1"/>
</dbReference>
<feature type="compositionally biased region" description="Basic residues" evidence="2">
    <location>
        <begin position="370"/>
        <end position="379"/>
    </location>
</feature>
<gene>
    <name evidence="4" type="ORF">AGOR_G00210000</name>
</gene>
<feature type="compositionally biased region" description="Acidic residues" evidence="2">
    <location>
        <begin position="146"/>
        <end position="155"/>
    </location>
</feature>
<keyword evidence="5" id="KW-1185">Reference proteome</keyword>
<dbReference type="PROSITE" id="PS50174">
    <property type="entry name" value="G_PATCH"/>
    <property type="match status" value="1"/>
</dbReference>
<evidence type="ECO:0000256" key="1">
    <source>
        <dbReference type="ARBA" id="ARBA00040365"/>
    </source>
</evidence>
<dbReference type="GO" id="GO:0005730">
    <property type="term" value="C:nucleolus"/>
    <property type="evidence" value="ECO:0007669"/>
    <property type="project" value="TreeGrafter"/>
</dbReference>
<comment type="caution">
    <text evidence="4">The sequence shown here is derived from an EMBL/GenBank/DDBJ whole genome shotgun (WGS) entry which is preliminary data.</text>
</comment>
<dbReference type="PANTHER" id="PTHR23149:SF9">
    <property type="entry name" value="G PATCH DOMAIN-CONTAINING PROTEIN 4"/>
    <property type="match status" value="1"/>
</dbReference>
<accession>A0A8T3CNQ9</accession>
<feature type="compositionally biased region" description="Basic residues" evidence="2">
    <location>
        <begin position="243"/>
        <end position="253"/>
    </location>
</feature>
<feature type="domain" description="G-patch" evidence="3">
    <location>
        <begin position="17"/>
        <end position="63"/>
    </location>
</feature>
<dbReference type="OrthoDB" id="10019757at2759"/>
<dbReference type="GO" id="GO:0003676">
    <property type="term" value="F:nucleic acid binding"/>
    <property type="evidence" value="ECO:0007669"/>
    <property type="project" value="InterPro"/>
</dbReference>
<name>A0A8T3CNQ9_9TELE</name>